<dbReference type="Gene3D" id="3.30.460.20">
    <property type="entry name" value="CorA soluble domain-like"/>
    <property type="match status" value="1"/>
</dbReference>
<proteinExistence type="inferred from homology"/>
<dbReference type="GO" id="GO:0015095">
    <property type="term" value="F:magnesium ion transmembrane transporter activity"/>
    <property type="evidence" value="ECO:0007669"/>
    <property type="project" value="TreeGrafter"/>
</dbReference>
<dbReference type="EMBL" id="OCNJ01000004">
    <property type="protein sequence ID" value="SOD94582.1"/>
    <property type="molecule type" value="Genomic_DNA"/>
</dbReference>
<dbReference type="GO" id="GO:0000287">
    <property type="term" value="F:magnesium ion binding"/>
    <property type="evidence" value="ECO:0007669"/>
    <property type="project" value="TreeGrafter"/>
</dbReference>
<dbReference type="RefSeq" id="WP_097279017.1">
    <property type="nucleotide sequence ID" value="NZ_OCNJ01000004.1"/>
</dbReference>
<dbReference type="Proteomes" id="UP000219621">
    <property type="component" value="Unassembled WGS sequence"/>
</dbReference>
<keyword evidence="9" id="KW-0406">Ion transport</keyword>
<dbReference type="InterPro" id="IPR045863">
    <property type="entry name" value="CorA_TM1_TM2"/>
</dbReference>
<comment type="subcellular location">
    <subcellularLocation>
        <location evidence="1">Cell membrane</location>
        <topology evidence="1">Multi-pass membrane protein</topology>
    </subcellularLocation>
</comment>
<keyword evidence="13" id="KW-1185">Reference proteome</keyword>
<dbReference type="InterPro" id="IPR002523">
    <property type="entry name" value="MgTranspt_CorA/ZnTranspt_ZntB"/>
</dbReference>
<evidence type="ECO:0000256" key="7">
    <source>
        <dbReference type="ARBA" id="ARBA00022833"/>
    </source>
</evidence>
<evidence type="ECO:0000256" key="1">
    <source>
        <dbReference type="ARBA" id="ARBA00004651"/>
    </source>
</evidence>
<dbReference type="CDD" id="cd12833">
    <property type="entry name" value="ZntB-like_1"/>
    <property type="match status" value="1"/>
</dbReference>
<gene>
    <name evidence="12" type="ORF">SAMN05421508_10440</name>
</gene>
<dbReference type="GO" id="GO:0015087">
    <property type="term" value="F:cobalt ion transmembrane transporter activity"/>
    <property type="evidence" value="ECO:0007669"/>
    <property type="project" value="TreeGrafter"/>
</dbReference>
<keyword evidence="8 11" id="KW-1133">Transmembrane helix</keyword>
<evidence type="ECO:0000256" key="10">
    <source>
        <dbReference type="ARBA" id="ARBA00023136"/>
    </source>
</evidence>
<dbReference type="PANTHER" id="PTHR46494">
    <property type="entry name" value="CORA FAMILY METAL ION TRANSPORTER (EUROFUNG)"/>
    <property type="match status" value="1"/>
</dbReference>
<comment type="similarity">
    <text evidence="2">Belongs to the CorA metal ion transporter (MIT) (TC 1.A.35) family.</text>
</comment>
<dbReference type="SUPFAM" id="SSF143865">
    <property type="entry name" value="CorA soluble domain-like"/>
    <property type="match status" value="1"/>
</dbReference>
<feature type="transmembrane region" description="Helical" evidence="11">
    <location>
        <begin position="323"/>
        <end position="341"/>
    </location>
</feature>
<organism evidence="12 13">
    <name type="scientific">Caenispirillum bisanense</name>
    <dbReference type="NCBI Taxonomy" id="414052"/>
    <lineage>
        <taxon>Bacteria</taxon>
        <taxon>Pseudomonadati</taxon>
        <taxon>Pseudomonadota</taxon>
        <taxon>Alphaproteobacteria</taxon>
        <taxon>Rhodospirillales</taxon>
        <taxon>Novispirillaceae</taxon>
        <taxon>Caenispirillum</taxon>
    </lineage>
</organism>
<evidence type="ECO:0000256" key="3">
    <source>
        <dbReference type="ARBA" id="ARBA00022448"/>
    </source>
</evidence>
<name>A0A286GGG9_9PROT</name>
<keyword evidence="6 11" id="KW-0812">Transmembrane</keyword>
<dbReference type="SUPFAM" id="SSF144083">
    <property type="entry name" value="Magnesium transport protein CorA, transmembrane region"/>
    <property type="match status" value="1"/>
</dbReference>
<evidence type="ECO:0000313" key="12">
    <source>
        <dbReference type="EMBL" id="SOD94582.1"/>
    </source>
</evidence>
<dbReference type="Pfam" id="PF01544">
    <property type="entry name" value="CorA"/>
    <property type="match status" value="1"/>
</dbReference>
<keyword evidence="5" id="KW-0997">Cell inner membrane</keyword>
<evidence type="ECO:0000313" key="13">
    <source>
        <dbReference type="Proteomes" id="UP000219621"/>
    </source>
</evidence>
<keyword evidence="7" id="KW-0862">Zinc</keyword>
<dbReference type="OrthoDB" id="9803484at2"/>
<sequence>MVTPPPLRNAEMPVFDDVGPMVRGWLLDGTGGGRQVSWQEVLAWTPEQGPLWAHLDRQHPETRRWLREDSGLDELVWEAVLAEETRPRAQGHGDCALVNLRGINQNPGEDPDDMVSLRMWFEPMRILTFRRLPVMAVRDLHFALEAGRGPTGVGDLLCEIAEYMVDGIEPVVNTLEEVVDELEEQQLARHRRRFRSPLSDDPAADHVLEVRSQAANLRRYIAPQKDALNQACNLALPWITPLHQRRLREVSDIVQRQVEVLEAIREHALILSDRIEHRMDARLNRTMFVLSAVAAVFMPLTVLTGMMGMNVGGIPFAESPHGFLYSSIVMGLVLAVILWAFKKLGWL</sequence>
<evidence type="ECO:0000256" key="6">
    <source>
        <dbReference type="ARBA" id="ARBA00022692"/>
    </source>
</evidence>
<dbReference type="GO" id="GO:0050897">
    <property type="term" value="F:cobalt ion binding"/>
    <property type="evidence" value="ECO:0007669"/>
    <property type="project" value="TreeGrafter"/>
</dbReference>
<evidence type="ECO:0000256" key="5">
    <source>
        <dbReference type="ARBA" id="ARBA00022519"/>
    </source>
</evidence>
<keyword evidence="3" id="KW-0813">Transport</keyword>
<dbReference type="GO" id="GO:0005886">
    <property type="term" value="C:plasma membrane"/>
    <property type="evidence" value="ECO:0007669"/>
    <property type="project" value="UniProtKB-SubCell"/>
</dbReference>
<evidence type="ECO:0000256" key="11">
    <source>
        <dbReference type="SAM" id="Phobius"/>
    </source>
</evidence>
<dbReference type="PANTHER" id="PTHR46494:SF3">
    <property type="entry name" value="ZINC TRANSPORT PROTEIN ZNTB"/>
    <property type="match status" value="1"/>
</dbReference>
<keyword evidence="10 11" id="KW-0472">Membrane</keyword>
<dbReference type="Gene3D" id="1.20.58.340">
    <property type="entry name" value="Magnesium transport protein CorA, transmembrane region"/>
    <property type="match status" value="2"/>
</dbReference>
<reference evidence="12 13" key="1">
    <citation type="submission" date="2017-09" db="EMBL/GenBank/DDBJ databases">
        <authorList>
            <person name="Ehlers B."/>
            <person name="Leendertz F.H."/>
        </authorList>
    </citation>
    <scope>NUCLEOTIDE SEQUENCE [LARGE SCALE GENOMIC DNA]</scope>
    <source>
        <strain evidence="12 13">USBA 140</strain>
    </source>
</reference>
<evidence type="ECO:0000256" key="8">
    <source>
        <dbReference type="ARBA" id="ARBA00022989"/>
    </source>
</evidence>
<evidence type="ECO:0000256" key="4">
    <source>
        <dbReference type="ARBA" id="ARBA00022475"/>
    </source>
</evidence>
<evidence type="ECO:0000256" key="2">
    <source>
        <dbReference type="ARBA" id="ARBA00009765"/>
    </source>
</evidence>
<feature type="transmembrane region" description="Helical" evidence="11">
    <location>
        <begin position="287"/>
        <end position="311"/>
    </location>
</feature>
<protein>
    <submittedName>
        <fullName evidence="12">Zinc transporter</fullName>
    </submittedName>
</protein>
<keyword evidence="4" id="KW-1003">Cell membrane</keyword>
<dbReference type="AlphaFoldDB" id="A0A286GGG9"/>
<dbReference type="InterPro" id="IPR045861">
    <property type="entry name" value="CorA_cytoplasmic_dom"/>
</dbReference>
<evidence type="ECO:0000256" key="9">
    <source>
        <dbReference type="ARBA" id="ARBA00023065"/>
    </source>
</evidence>
<accession>A0A286GGG9</accession>